<gene>
    <name evidence="1" type="ORF">PARHAE_02438</name>
</gene>
<dbReference type="NCBIfam" id="TIGR01634">
    <property type="entry name" value="tail_P2_I"/>
    <property type="match status" value="1"/>
</dbReference>
<dbReference type="InterPro" id="IPR006521">
    <property type="entry name" value="Tail_protein_I"/>
</dbReference>
<keyword evidence="2" id="KW-1185">Reference proteome</keyword>
<proteinExistence type="predicted"/>
<reference evidence="1 2" key="1">
    <citation type="submission" date="2018-12" db="EMBL/GenBank/DDBJ databases">
        <authorList>
            <person name="Criscuolo A."/>
        </authorList>
    </citation>
    <scope>NUCLEOTIDE SEQUENCE [LARGE SCALE GENOMIC DNA]</scope>
    <source>
        <strain evidence="1">ACIP1116241</strain>
    </source>
</reference>
<sequence>MTDHLLPPNCTPLERALSLAMARLGEIDTPARLMWDPDRIPAAYLPWLAWALSVDEWDPDWPEAQRREIVRRSVDLHRIKGTLPSIRQALAMQGYGTATITEDKDLPRIGDPDLIIGGARIAGEPIRNAWAIGAGVTIGRGDLRISGDRDLAIEDQTVIGSWSIGPAHPHWADYWIAVPVAIRRADADQLADRLASVAPARCRLRGIALSGAYFGLGNGQWTVGDDIGLGSSYDYEVQ</sequence>
<name>A0A447IP21_9RHOB</name>
<dbReference type="AlphaFoldDB" id="A0A447IP21"/>
<dbReference type="Pfam" id="PF09684">
    <property type="entry name" value="Tail_P2_I"/>
    <property type="match status" value="1"/>
</dbReference>
<dbReference type="EMBL" id="UZWE01000033">
    <property type="protein sequence ID" value="VDS09246.1"/>
    <property type="molecule type" value="Genomic_DNA"/>
</dbReference>
<accession>A0A447IP21</accession>
<evidence type="ECO:0000313" key="2">
    <source>
        <dbReference type="Proteomes" id="UP000270743"/>
    </source>
</evidence>
<organism evidence="1 2">
    <name type="scientific">Paracoccus haematequi</name>
    <dbReference type="NCBI Taxonomy" id="2491866"/>
    <lineage>
        <taxon>Bacteria</taxon>
        <taxon>Pseudomonadati</taxon>
        <taxon>Pseudomonadota</taxon>
        <taxon>Alphaproteobacteria</taxon>
        <taxon>Rhodobacterales</taxon>
        <taxon>Paracoccaceae</taxon>
        <taxon>Paracoccus</taxon>
    </lineage>
</organism>
<evidence type="ECO:0000313" key="1">
    <source>
        <dbReference type="EMBL" id="VDS09246.1"/>
    </source>
</evidence>
<dbReference type="Proteomes" id="UP000270743">
    <property type="component" value="Unassembled WGS sequence"/>
</dbReference>
<dbReference type="OrthoDB" id="90759at2"/>
<dbReference type="RefSeq" id="WP_126154896.1">
    <property type="nucleotide sequence ID" value="NZ_UZWE01000033.1"/>
</dbReference>
<protein>
    <submittedName>
        <fullName evidence="1">Phage tail protein (Tail_P2_I)</fullName>
    </submittedName>
</protein>